<accession>A0ABV0GCA8</accession>
<gene>
    <name evidence="2" type="ORF">ABDJ40_07680</name>
</gene>
<keyword evidence="3" id="KW-1185">Reference proteome</keyword>
<feature type="compositionally biased region" description="Low complexity" evidence="1">
    <location>
        <begin position="419"/>
        <end position="444"/>
    </location>
</feature>
<reference evidence="2 3" key="1">
    <citation type="submission" date="2024-05" db="EMBL/GenBank/DDBJ databases">
        <title>Roseateles sp. 2.12 16S ribosomal RNA gene Genome sequencing and assembly.</title>
        <authorList>
            <person name="Woo H."/>
        </authorList>
    </citation>
    <scope>NUCLEOTIDE SEQUENCE [LARGE SCALE GENOMIC DNA]</scope>
    <source>
        <strain evidence="2 3">2.12</strain>
    </source>
</reference>
<feature type="region of interest" description="Disordered" evidence="1">
    <location>
        <begin position="400"/>
        <end position="444"/>
    </location>
</feature>
<name>A0ABV0GCA8_9BURK</name>
<dbReference type="Proteomes" id="UP001462640">
    <property type="component" value="Unassembled WGS sequence"/>
</dbReference>
<sequence length="444" mass="47166">MPSTALTSAASGTSAAPHDWLDDATLATVRPQVRALLAQSEGFRALPPEQQREIAQTMVRVASFMANPQGLAREEFENPVVRKDGGSVDEPARLPRSEAASAEALAGGVDAAKNKASEKVGTFAGADFKAGALQQGTEQFKNLVNSVDFPAFVGGLIQNVFQAIVNASIQQMQAYGELLKSVAQTVDQFAQDNISLDQARGWLSDKFPDALRVGRGEQEDGGTGQRLQLRNEDNEGALARINQELQLLKPVTDLSDEEQEARLVAAARVQMARSRQQLLASMTLLGINRIVITDGAINAKVVFDFRASDQALRKAKAGLSDREHMHNTNISGAAGGFFGWGAATMNRNDYDHMTTVQSSVDESSESKASLKAKLTGEVRVNFKSDYFPMEKLATPGMLASIQGNATPFDPNPPRPAAPAAPGTTPAPAGNAAAPAGQTPPRMAA</sequence>
<feature type="compositionally biased region" description="Pro residues" evidence="1">
    <location>
        <begin position="409"/>
        <end position="418"/>
    </location>
</feature>
<evidence type="ECO:0000256" key="1">
    <source>
        <dbReference type="SAM" id="MobiDB-lite"/>
    </source>
</evidence>
<evidence type="ECO:0000313" key="2">
    <source>
        <dbReference type="EMBL" id="MEO3712647.1"/>
    </source>
</evidence>
<proteinExistence type="predicted"/>
<dbReference type="EMBL" id="JBDPZC010000002">
    <property type="protein sequence ID" value="MEO3712647.1"/>
    <property type="molecule type" value="Genomic_DNA"/>
</dbReference>
<evidence type="ECO:0000313" key="3">
    <source>
        <dbReference type="Proteomes" id="UP001462640"/>
    </source>
</evidence>
<protein>
    <submittedName>
        <fullName evidence="2">Uncharacterized protein</fullName>
    </submittedName>
</protein>
<comment type="caution">
    <text evidence="2">The sequence shown here is derived from an EMBL/GenBank/DDBJ whole genome shotgun (WGS) entry which is preliminary data.</text>
</comment>
<dbReference type="RefSeq" id="WP_347608370.1">
    <property type="nucleotide sequence ID" value="NZ_JBDPZC010000002.1"/>
</dbReference>
<organism evidence="2 3">
    <name type="scientific">Roseateles flavus</name>
    <dbReference type="NCBI Taxonomy" id="3149041"/>
    <lineage>
        <taxon>Bacteria</taxon>
        <taxon>Pseudomonadati</taxon>
        <taxon>Pseudomonadota</taxon>
        <taxon>Betaproteobacteria</taxon>
        <taxon>Burkholderiales</taxon>
        <taxon>Sphaerotilaceae</taxon>
        <taxon>Roseateles</taxon>
    </lineage>
</organism>